<keyword evidence="1" id="KW-0053">Apoptosis</keyword>
<comment type="caution">
    <text evidence="3">The sequence shown here is derived from an EMBL/GenBank/DDBJ whole genome shotgun (WGS) entry which is preliminary data.</text>
</comment>
<dbReference type="EMBL" id="JAHUTI010089536">
    <property type="protein sequence ID" value="MED6261055.1"/>
    <property type="molecule type" value="Genomic_DNA"/>
</dbReference>
<accession>A0ABU7CH31</accession>
<evidence type="ECO:0000313" key="3">
    <source>
        <dbReference type="EMBL" id="MED6261055.1"/>
    </source>
</evidence>
<dbReference type="Proteomes" id="UP001345963">
    <property type="component" value="Unassembled WGS sequence"/>
</dbReference>
<dbReference type="PANTHER" id="PTHR14965:SF1">
    <property type="entry name" value="APOPTOSIS FACILITATOR BCL-2-LIKE PROTEIN 14"/>
    <property type="match status" value="1"/>
</dbReference>
<sequence length="311" mass="34982">MENGQVENQVPKTISGTKHLDSNLNFDTKHMDDTVEFRLMMAYAQRRRPKKEANTHKVNGLAVTDTEDAHQTPSETPGKTEKKEGGKKKRKKTIWRHLKPILRCVKPQIEETEPTMTAENHEDPNDRCLAPLNDQDSVKDEDGMGAVADRVIGIVNEIQLTSQLETDCVGQSTSTLNTDAETPLTSEKDNLEKVIGLLLRDSGDRLTEEFNLARIAADLFLDYNFFTRLLNTFLVRIGFRSPDPDALGPQAANKTQIAATCEITSRLCSVEALPGNQLLQHGARYLQEYYSSWAQQQGGYEEVFQDEEEVD</sequence>
<feature type="region of interest" description="Disordered" evidence="2">
    <location>
        <begin position="1"/>
        <end position="25"/>
    </location>
</feature>
<organism evidence="3 4">
    <name type="scientific">Ataeniobius toweri</name>
    <dbReference type="NCBI Taxonomy" id="208326"/>
    <lineage>
        <taxon>Eukaryota</taxon>
        <taxon>Metazoa</taxon>
        <taxon>Chordata</taxon>
        <taxon>Craniata</taxon>
        <taxon>Vertebrata</taxon>
        <taxon>Euteleostomi</taxon>
        <taxon>Actinopterygii</taxon>
        <taxon>Neopterygii</taxon>
        <taxon>Teleostei</taxon>
        <taxon>Neoteleostei</taxon>
        <taxon>Acanthomorphata</taxon>
        <taxon>Ovalentaria</taxon>
        <taxon>Atherinomorphae</taxon>
        <taxon>Cyprinodontiformes</taxon>
        <taxon>Goodeidae</taxon>
        <taxon>Ataeniobius</taxon>
    </lineage>
</organism>
<evidence type="ECO:0000256" key="2">
    <source>
        <dbReference type="SAM" id="MobiDB-lite"/>
    </source>
</evidence>
<name>A0ABU7CH31_9TELE</name>
<reference evidence="3 4" key="1">
    <citation type="submission" date="2021-07" db="EMBL/GenBank/DDBJ databases">
        <authorList>
            <person name="Palmer J.M."/>
        </authorList>
    </citation>
    <scope>NUCLEOTIDE SEQUENCE [LARGE SCALE GENOMIC DNA]</scope>
    <source>
        <strain evidence="3 4">AT_MEX2019</strain>
        <tissue evidence="3">Muscle</tissue>
    </source>
</reference>
<dbReference type="PANTHER" id="PTHR14965">
    <property type="entry name" value="SI:CH73-248E21.1"/>
    <property type="match status" value="1"/>
</dbReference>
<evidence type="ECO:0000256" key="1">
    <source>
        <dbReference type="ARBA" id="ARBA00022703"/>
    </source>
</evidence>
<evidence type="ECO:0000313" key="4">
    <source>
        <dbReference type="Proteomes" id="UP001345963"/>
    </source>
</evidence>
<feature type="region of interest" description="Disordered" evidence="2">
    <location>
        <begin position="46"/>
        <end position="92"/>
    </location>
</feature>
<evidence type="ECO:0008006" key="5">
    <source>
        <dbReference type="Google" id="ProtNLM"/>
    </source>
</evidence>
<protein>
    <recommendedName>
        <fullName evidence="5">Apoptosis facilitator Bcl-2-like protein 14</fullName>
    </recommendedName>
</protein>
<keyword evidence="4" id="KW-1185">Reference proteome</keyword>
<proteinExistence type="predicted"/>
<gene>
    <name evidence="3" type="ORF">ATANTOWER_000276</name>
</gene>